<gene>
    <name evidence="1" type="ORF">SEA_BILLNYE_46</name>
</gene>
<name>A0A2L1IVQ1_9CAUD</name>
<proteinExistence type="predicted"/>
<dbReference type="EMBL" id="MG757153">
    <property type="protein sequence ID" value="AVD99248.1"/>
    <property type="molecule type" value="Genomic_DNA"/>
</dbReference>
<reference evidence="1 2" key="1">
    <citation type="submission" date="2018-01" db="EMBL/GenBank/DDBJ databases">
        <authorList>
            <person name="Grinwald M.F."/>
            <person name="Tasoff P."/>
            <person name="Simpson K.F."/>
            <person name="Vasser A."/>
            <person name="Shaffer C.D."/>
            <person name="Weston-Hafer K.A."/>
            <person name="Russell D.A."/>
            <person name="Pope W.H."/>
            <person name="Jacobs-Sera D."/>
            <person name="Hendrix R.W."/>
            <person name="Hatfull G.F."/>
        </authorList>
    </citation>
    <scope>NUCLEOTIDE SEQUENCE [LARGE SCALE GENOMIC DNA]</scope>
</reference>
<organism evidence="1 2">
    <name type="scientific">Streptomyces phage BillNye</name>
    <dbReference type="NCBI Taxonomy" id="2079426"/>
    <lineage>
        <taxon>Viruses</taxon>
        <taxon>Duplodnaviria</taxon>
        <taxon>Heunggongvirae</taxon>
        <taxon>Uroviricota</taxon>
        <taxon>Caudoviricetes</taxon>
        <taxon>Stanwilliamsviridae</taxon>
        <taxon>Loccivirinae</taxon>
        <taxon>Wilnyevirus</taxon>
        <taxon>Wilnyevirus billnye</taxon>
    </lineage>
</organism>
<protein>
    <submittedName>
        <fullName evidence="1">Holin</fullName>
    </submittedName>
</protein>
<dbReference type="Pfam" id="PF16945">
    <property type="entry name" value="Phage_r1t_holin"/>
    <property type="match status" value="1"/>
</dbReference>
<dbReference type="InterPro" id="IPR020109">
    <property type="entry name" value="Holin_r1t"/>
</dbReference>
<keyword evidence="2" id="KW-1185">Reference proteome</keyword>
<sequence length="85" mass="8623">MFSKVFVKDAAERAVKAFASTILSVLVVGDKAFNLVNANWTDALGVGGGAALASVLLSVASYKAGSTGTASAVKQVVYNGDSRVL</sequence>
<dbReference type="Proteomes" id="UP000241925">
    <property type="component" value="Segment"/>
</dbReference>
<evidence type="ECO:0000313" key="2">
    <source>
        <dbReference type="Proteomes" id="UP000241925"/>
    </source>
</evidence>
<evidence type="ECO:0000313" key="1">
    <source>
        <dbReference type="EMBL" id="AVD99248.1"/>
    </source>
</evidence>
<accession>A0A2L1IVQ1</accession>